<protein>
    <recommendedName>
        <fullName evidence="3">Phage head-tail adaptor, putative, SPP1 family</fullName>
    </recommendedName>
</protein>
<evidence type="ECO:0008006" key="3">
    <source>
        <dbReference type="Google" id="ProtNLM"/>
    </source>
</evidence>
<dbReference type="EMBL" id="WUMV01000006">
    <property type="protein sequence ID" value="MXN65707.1"/>
    <property type="molecule type" value="Genomic_DNA"/>
</dbReference>
<keyword evidence="2" id="KW-1185">Reference proteome</keyword>
<name>A0A7X3LVB8_9HYPH</name>
<proteinExistence type="predicted"/>
<accession>A0A7X3LVB8</accession>
<dbReference type="AlphaFoldDB" id="A0A7X3LVB8"/>
<gene>
    <name evidence="1" type="ORF">GR183_12400</name>
</gene>
<comment type="caution">
    <text evidence="1">The sequence shown here is derived from an EMBL/GenBank/DDBJ whole genome shotgun (WGS) entry which is preliminary data.</text>
</comment>
<reference evidence="1 2" key="1">
    <citation type="submission" date="2019-12" db="EMBL/GenBank/DDBJ databases">
        <authorList>
            <person name="Li M."/>
        </authorList>
    </citation>
    <scope>NUCLEOTIDE SEQUENCE [LARGE SCALE GENOMIC DNA]</scope>
    <source>
        <strain evidence="1 2">GBMRC 2046</strain>
    </source>
</reference>
<dbReference type="Gene3D" id="2.40.10.270">
    <property type="entry name" value="Bacteriophage SPP1 head-tail adaptor protein"/>
    <property type="match status" value="1"/>
</dbReference>
<dbReference type="Pfam" id="PF05521">
    <property type="entry name" value="Phage_HCP"/>
    <property type="match status" value="1"/>
</dbReference>
<sequence>MRIEAGDGHADLQFEAAADIWVDLRRASPSEQANGGRVDGIVTHRATIRPHDGVAGGWRLVEGARTFRVLAVSDIARRKGAMELILEEEGR</sequence>
<evidence type="ECO:0000313" key="1">
    <source>
        <dbReference type="EMBL" id="MXN65707.1"/>
    </source>
</evidence>
<organism evidence="1 2">
    <name type="scientific">Stappia sediminis</name>
    <dbReference type="NCBI Taxonomy" id="2692190"/>
    <lineage>
        <taxon>Bacteria</taxon>
        <taxon>Pseudomonadati</taxon>
        <taxon>Pseudomonadota</taxon>
        <taxon>Alphaproteobacteria</taxon>
        <taxon>Hyphomicrobiales</taxon>
        <taxon>Stappiaceae</taxon>
        <taxon>Stappia</taxon>
    </lineage>
</organism>
<evidence type="ECO:0000313" key="2">
    <source>
        <dbReference type="Proteomes" id="UP000433101"/>
    </source>
</evidence>
<dbReference type="InterPro" id="IPR038666">
    <property type="entry name" value="SSP1_head-tail_sf"/>
</dbReference>
<dbReference type="Proteomes" id="UP000433101">
    <property type="component" value="Unassembled WGS sequence"/>
</dbReference>
<dbReference type="InterPro" id="IPR008767">
    <property type="entry name" value="Phage_SPP1_head-tail_adaptor"/>
</dbReference>